<reference evidence="1" key="2">
    <citation type="journal article" date="2015" name="Fish Shellfish Immunol.">
        <title>Early steps in the European eel (Anguilla anguilla)-Vibrio vulnificus interaction in the gills: Role of the RtxA13 toxin.</title>
        <authorList>
            <person name="Callol A."/>
            <person name="Pajuelo D."/>
            <person name="Ebbesson L."/>
            <person name="Teles M."/>
            <person name="MacKenzie S."/>
            <person name="Amaro C."/>
        </authorList>
    </citation>
    <scope>NUCLEOTIDE SEQUENCE</scope>
</reference>
<accession>A0A0E9WQB1</accession>
<proteinExistence type="predicted"/>
<dbReference type="EMBL" id="GBXM01015963">
    <property type="protein sequence ID" value="JAH92614.1"/>
    <property type="molecule type" value="Transcribed_RNA"/>
</dbReference>
<organism evidence="1">
    <name type="scientific">Anguilla anguilla</name>
    <name type="common">European freshwater eel</name>
    <name type="synonym">Muraena anguilla</name>
    <dbReference type="NCBI Taxonomy" id="7936"/>
    <lineage>
        <taxon>Eukaryota</taxon>
        <taxon>Metazoa</taxon>
        <taxon>Chordata</taxon>
        <taxon>Craniata</taxon>
        <taxon>Vertebrata</taxon>
        <taxon>Euteleostomi</taxon>
        <taxon>Actinopterygii</taxon>
        <taxon>Neopterygii</taxon>
        <taxon>Teleostei</taxon>
        <taxon>Anguilliformes</taxon>
        <taxon>Anguillidae</taxon>
        <taxon>Anguilla</taxon>
    </lineage>
</organism>
<protein>
    <submittedName>
        <fullName evidence="1">Uncharacterized protein</fullName>
    </submittedName>
</protein>
<dbReference type="AlphaFoldDB" id="A0A0E9WQB1"/>
<sequence>MAALTLCPFLSINPSRGKVGKARNKGFQVFIVHSPVQISS</sequence>
<reference evidence="1" key="1">
    <citation type="submission" date="2014-11" db="EMBL/GenBank/DDBJ databases">
        <authorList>
            <person name="Amaro Gonzalez C."/>
        </authorList>
    </citation>
    <scope>NUCLEOTIDE SEQUENCE</scope>
</reference>
<name>A0A0E9WQB1_ANGAN</name>
<evidence type="ECO:0000313" key="1">
    <source>
        <dbReference type="EMBL" id="JAH92614.1"/>
    </source>
</evidence>